<reference evidence="1" key="1">
    <citation type="submission" date="2014-12" db="EMBL/GenBank/DDBJ databases">
        <title>Insight into the proteome of Arion vulgaris.</title>
        <authorList>
            <person name="Aradska J."/>
            <person name="Bulat T."/>
            <person name="Smidak R."/>
            <person name="Sarate P."/>
            <person name="Gangsoo J."/>
            <person name="Sialana F."/>
            <person name="Bilban M."/>
            <person name="Lubec G."/>
        </authorList>
    </citation>
    <scope>NUCLEOTIDE SEQUENCE</scope>
    <source>
        <tissue evidence="1">Skin</tissue>
    </source>
</reference>
<name>A0A0B6YLI6_9EUPU</name>
<accession>A0A0B6YLI6</accession>
<organism evidence="1">
    <name type="scientific">Arion vulgaris</name>
    <dbReference type="NCBI Taxonomy" id="1028688"/>
    <lineage>
        <taxon>Eukaryota</taxon>
        <taxon>Metazoa</taxon>
        <taxon>Spiralia</taxon>
        <taxon>Lophotrochozoa</taxon>
        <taxon>Mollusca</taxon>
        <taxon>Gastropoda</taxon>
        <taxon>Heterobranchia</taxon>
        <taxon>Euthyneura</taxon>
        <taxon>Panpulmonata</taxon>
        <taxon>Eupulmonata</taxon>
        <taxon>Stylommatophora</taxon>
        <taxon>Helicina</taxon>
        <taxon>Arionoidea</taxon>
        <taxon>Arionidae</taxon>
        <taxon>Arion</taxon>
    </lineage>
</organism>
<dbReference type="EMBL" id="HACG01010172">
    <property type="protein sequence ID" value="CEK57037.1"/>
    <property type="molecule type" value="Transcribed_RNA"/>
</dbReference>
<evidence type="ECO:0000313" key="1">
    <source>
        <dbReference type="EMBL" id="CEK57037.1"/>
    </source>
</evidence>
<dbReference type="AlphaFoldDB" id="A0A0B6YLI6"/>
<proteinExistence type="predicted"/>
<gene>
    <name evidence="1" type="primary">ORF29141</name>
</gene>
<sequence length="67" mass="7555">TSEICLGDYFPEGTVLPMKDMKLVTQQGLSGLEVLLKFEYKLHSKNVAESCRQSDKSDVFAQNDNKE</sequence>
<feature type="non-terminal residue" evidence="1">
    <location>
        <position position="1"/>
    </location>
</feature>
<protein>
    <submittedName>
        <fullName evidence="1">Uncharacterized protein</fullName>
    </submittedName>
</protein>